<dbReference type="InterPro" id="IPR002293">
    <property type="entry name" value="AA/rel_permease1"/>
</dbReference>
<feature type="transmembrane region" description="Helical" evidence="7">
    <location>
        <begin position="21"/>
        <end position="45"/>
    </location>
</feature>
<evidence type="ECO:0000256" key="4">
    <source>
        <dbReference type="ARBA" id="ARBA00022989"/>
    </source>
</evidence>
<organism evidence="9">
    <name type="scientific">uncultured Solirubrobacteraceae bacterium</name>
    <dbReference type="NCBI Taxonomy" id="1162706"/>
    <lineage>
        <taxon>Bacteria</taxon>
        <taxon>Bacillati</taxon>
        <taxon>Actinomycetota</taxon>
        <taxon>Thermoleophilia</taxon>
        <taxon>Solirubrobacterales</taxon>
        <taxon>Solirubrobacteraceae</taxon>
        <taxon>environmental samples</taxon>
    </lineage>
</organism>
<feature type="domain" description="UspA" evidence="8">
    <location>
        <begin position="486"/>
        <end position="639"/>
    </location>
</feature>
<feature type="transmembrane region" description="Helical" evidence="7">
    <location>
        <begin position="297"/>
        <end position="321"/>
    </location>
</feature>
<feature type="transmembrane region" description="Helical" evidence="7">
    <location>
        <begin position="411"/>
        <end position="435"/>
    </location>
</feature>
<dbReference type="Gene3D" id="3.40.50.620">
    <property type="entry name" value="HUPs"/>
    <property type="match status" value="1"/>
</dbReference>
<evidence type="ECO:0000256" key="5">
    <source>
        <dbReference type="ARBA" id="ARBA00023136"/>
    </source>
</evidence>
<dbReference type="InterPro" id="IPR050367">
    <property type="entry name" value="APC_superfamily"/>
</dbReference>
<feature type="transmembrane region" description="Helical" evidence="7">
    <location>
        <begin position="240"/>
        <end position="263"/>
    </location>
</feature>
<feature type="transmembrane region" description="Helical" evidence="7">
    <location>
        <begin position="441"/>
        <end position="459"/>
    </location>
</feature>
<dbReference type="GO" id="GO:0005886">
    <property type="term" value="C:plasma membrane"/>
    <property type="evidence" value="ECO:0007669"/>
    <property type="project" value="UniProtKB-SubCell"/>
</dbReference>
<proteinExistence type="predicted"/>
<dbReference type="PANTHER" id="PTHR42770">
    <property type="entry name" value="AMINO ACID TRANSPORTER-RELATED"/>
    <property type="match status" value="1"/>
</dbReference>
<dbReference type="InterPro" id="IPR006016">
    <property type="entry name" value="UspA"/>
</dbReference>
<reference evidence="9" key="1">
    <citation type="submission" date="2020-02" db="EMBL/GenBank/DDBJ databases">
        <authorList>
            <person name="Meier V. D."/>
        </authorList>
    </citation>
    <scope>NUCLEOTIDE SEQUENCE</scope>
    <source>
        <strain evidence="9">AVDCRST_MAG38</strain>
    </source>
</reference>
<feature type="transmembrane region" description="Helical" evidence="7">
    <location>
        <begin position="367"/>
        <end position="390"/>
    </location>
</feature>
<feature type="transmembrane region" description="Helical" evidence="7">
    <location>
        <begin position="342"/>
        <end position="361"/>
    </location>
</feature>
<keyword evidence="4 7" id="KW-1133">Transmembrane helix</keyword>
<feature type="compositionally biased region" description="Low complexity" evidence="6">
    <location>
        <begin position="666"/>
        <end position="678"/>
    </location>
</feature>
<accession>A0A6J4R9T7</accession>
<protein>
    <recommendedName>
        <fullName evidence="8">UspA domain-containing protein</fullName>
    </recommendedName>
</protein>
<comment type="subcellular location">
    <subcellularLocation>
        <location evidence="1">Cell membrane</location>
        <topology evidence="1">Multi-pass membrane protein</topology>
    </subcellularLocation>
</comment>
<evidence type="ECO:0000256" key="6">
    <source>
        <dbReference type="SAM" id="MobiDB-lite"/>
    </source>
</evidence>
<dbReference type="Pfam" id="PF13520">
    <property type="entry name" value="AA_permease_2"/>
    <property type="match status" value="1"/>
</dbReference>
<name>A0A6J4R9T7_9ACTN</name>
<feature type="transmembrane region" description="Helical" evidence="7">
    <location>
        <begin position="138"/>
        <end position="156"/>
    </location>
</feature>
<evidence type="ECO:0000313" key="9">
    <source>
        <dbReference type="EMBL" id="CAA9468248.1"/>
    </source>
</evidence>
<keyword evidence="3 7" id="KW-0812">Transmembrane</keyword>
<evidence type="ECO:0000256" key="2">
    <source>
        <dbReference type="ARBA" id="ARBA00022475"/>
    </source>
</evidence>
<evidence type="ECO:0000256" key="1">
    <source>
        <dbReference type="ARBA" id="ARBA00004651"/>
    </source>
</evidence>
<feature type="transmembrane region" description="Helical" evidence="7">
    <location>
        <begin position="163"/>
        <end position="186"/>
    </location>
</feature>
<evidence type="ECO:0000256" key="7">
    <source>
        <dbReference type="SAM" id="Phobius"/>
    </source>
</evidence>
<feature type="transmembrane region" description="Helical" evidence="7">
    <location>
        <begin position="206"/>
        <end position="228"/>
    </location>
</feature>
<dbReference type="GO" id="GO:0022857">
    <property type="term" value="F:transmembrane transporter activity"/>
    <property type="evidence" value="ECO:0007669"/>
    <property type="project" value="InterPro"/>
</dbReference>
<evidence type="ECO:0000256" key="3">
    <source>
        <dbReference type="ARBA" id="ARBA00022692"/>
    </source>
</evidence>
<dbReference type="SUPFAM" id="SSF52402">
    <property type="entry name" value="Adenine nucleotide alpha hydrolases-like"/>
    <property type="match status" value="1"/>
</dbReference>
<keyword evidence="5 7" id="KW-0472">Membrane</keyword>
<dbReference type="EMBL" id="CADCVJ010000065">
    <property type="protein sequence ID" value="CAA9468248.1"/>
    <property type="molecule type" value="Genomic_DNA"/>
</dbReference>
<gene>
    <name evidence="9" type="ORF">AVDCRST_MAG38-939</name>
</gene>
<dbReference type="Gene3D" id="1.20.1740.10">
    <property type="entry name" value="Amino acid/polyamine transporter I"/>
    <property type="match status" value="1"/>
</dbReference>
<sequence length="697" mass="74234">MRRARRAAGRLEPPEGLRRGVGSPALFGIVQCFVAASIYFALGLVAERAQALTWLVFLAASAFFVVLVLSYVEGASLHQERGGATVIARYAFNELWSFVAGWAICLDYVILVAITAFAAGDYAMVFWAPLGDGLPETAFATLIIGAIAWANVRGGGPRRYDRLAFMVFGDLALQLLVVLLGLLLLLRPEMFTAPASLGGIPSASDFLFAVTLAVVAFSGLDASSGLAGQVRIGRRGLRRLIAVRFAAAIVPLVGIGLVAGSALPLRELDREGGLVERPMLGIADAFEPAWFAEPLRYVIALSAIGILVVACNAAMLGLSRLGYSLAVNRQIPSSLGRLHPRYATPSVVIAIGAGLALVLLIPNDIDFLAGLYAFGATVSFTLVHLSILVLRRREPTRDRPFRVPLNVRWHGTDWPLPTVFGLVISAAALVIVIVLHDGARVLGLAWMVFGVTLYVGYRLSDGKPLLARVSVPEERLTHRSDPEAEYGSILVPVFGTPLDDDIMQTAGRLAAEEGEDEGEGGAVIEALWVFEVPMALPLEARLAPDELARARRALSRAKEVGEEYTGVEVATATVRARRAGEAIVHEARRRGVEAIVLAAEEPTPVRGGAALGGKEGLHDTFVGATTTYVVNKAPCRVILTAPAARNVVEPPSGQPGDGSSRRRGRSALGARRPAVRGAGVRRVRPPRRGADPDSPSR</sequence>
<dbReference type="Pfam" id="PF00582">
    <property type="entry name" value="Usp"/>
    <property type="match status" value="1"/>
</dbReference>
<dbReference type="PANTHER" id="PTHR42770:SF11">
    <property type="entry name" value="INNER MEMBRANE TRANSPORT PROTEIN YBAT"/>
    <property type="match status" value="1"/>
</dbReference>
<feature type="transmembrane region" description="Helical" evidence="7">
    <location>
        <begin position="95"/>
        <end position="118"/>
    </location>
</feature>
<feature type="region of interest" description="Disordered" evidence="6">
    <location>
        <begin position="646"/>
        <end position="697"/>
    </location>
</feature>
<evidence type="ECO:0000259" key="8">
    <source>
        <dbReference type="Pfam" id="PF00582"/>
    </source>
</evidence>
<dbReference type="AlphaFoldDB" id="A0A6J4R9T7"/>
<feature type="transmembrane region" description="Helical" evidence="7">
    <location>
        <begin position="51"/>
        <end position="74"/>
    </location>
</feature>
<feature type="compositionally biased region" description="Basic and acidic residues" evidence="6">
    <location>
        <begin position="688"/>
        <end position="697"/>
    </location>
</feature>
<keyword evidence="2" id="KW-1003">Cell membrane</keyword>
<dbReference type="InterPro" id="IPR014729">
    <property type="entry name" value="Rossmann-like_a/b/a_fold"/>
</dbReference>